<name>A0A7J6N3S8_PEROL</name>
<dbReference type="AlphaFoldDB" id="A0A7J6N3S8"/>
<feature type="region of interest" description="Disordered" evidence="1">
    <location>
        <begin position="87"/>
        <end position="125"/>
    </location>
</feature>
<dbReference type="OrthoDB" id="10663011at2759"/>
<evidence type="ECO:0000313" key="3">
    <source>
        <dbReference type="Proteomes" id="UP000541610"/>
    </source>
</evidence>
<gene>
    <name evidence="2" type="ORF">FOZ60_016410</name>
</gene>
<protein>
    <submittedName>
        <fullName evidence="2">Uncharacterized protein</fullName>
    </submittedName>
</protein>
<feature type="region of interest" description="Disordered" evidence="1">
    <location>
        <begin position="269"/>
        <end position="343"/>
    </location>
</feature>
<evidence type="ECO:0000313" key="2">
    <source>
        <dbReference type="EMBL" id="KAF4678578.1"/>
    </source>
</evidence>
<proteinExistence type="predicted"/>
<evidence type="ECO:0000256" key="1">
    <source>
        <dbReference type="SAM" id="MobiDB-lite"/>
    </source>
</evidence>
<reference evidence="2 3" key="1">
    <citation type="submission" date="2020-04" db="EMBL/GenBank/DDBJ databases">
        <title>Perkinsus olseni comparative genomics.</title>
        <authorList>
            <person name="Bogema D.R."/>
        </authorList>
    </citation>
    <scope>NUCLEOTIDE SEQUENCE [LARGE SCALE GENOMIC DNA]</scope>
    <source>
        <strain evidence="2">00978-12</strain>
    </source>
</reference>
<feature type="compositionally biased region" description="Acidic residues" evidence="1">
    <location>
        <begin position="106"/>
        <end position="115"/>
    </location>
</feature>
<organism evidence="2 3">
    <name type="scientific">Perkinsus olseni</name>
    <name type="common">Perkinsus atlanticus</name>
    <dbReference type="NCBI Taxonomy" id="32597"/>
    <lineage>
        <taxon>Eukaryota</taxon>
        <taxon>Sar</taxon>
        <taxon>Alveolata</taxon>
        <taxon>Perkinsozoa</taxon>
        <taxon>Perkinsea</taxon>
        <taxon>Perkinsida</taxon>
        <taxon>Perkinsidae</taxon>
        <taxon>Perkinsus</taxon>
    </lineage>
</organism>
<dbReference type="Proteomes" id="UP000541610">
    <property type="component" value="Unassembled WGS sequence"/>
</dbReference>
<sequence>MGQKMPPLNMSPLEAHLWRQLGVDDYPEWTVAGSDVAPEKLPRSGWDYFDHHIQGPLLLQPVKQAHLHPDYLVKAEESDLAELAAYEDREEATTSPTDDIPKLDPEGDDITDEWGDGTGTPDNMNLEDMEWLRGEFPASDARRKRNVPRLRSLHGDTPTVACDYNTAMEKIWTSLWLSKEPSESHKDLMVKYNEFCESRRKANMAVPEEYLPVSIRDAKLFVKKKDKERAQPISQGCLDEKSRTAVSELPLVLASSEEAVWSARERDNGGKVFSIPVPRTETAGTAQAPGTGDQRNASKSSSGKDRPTKRQRCRTCGDFIGKDGHPRGQCPASGPSKAAEDERTLRARAEVEKAKLEVPDSLPKGEKRYPESVRVKFDEEVKAVKKAKHDRYNKRRKMKE</sequence>
<dbReference type="EMBL" id="JABANP010000873">
    <property type="protein sequence ID" value="KAF4678578.1"/>
    <property type="molecule type" value="Genomic_DNA"/>
</dbReference>
<accession>A0A7J6N3S8</accession>
<comment type="caution">
    <text evidence="2">The sequence shown here is derived from an EMBL/GenBank/DDBJ whole genome shotgun (WGS) entry which is preliminary data.</text>
</comment>